<name>A0A6A5WJ22_9PLEO</name>
<proteinExistence type="inferred from homology"/>
<sequence>MSSPMSEYLSALSVRDAREQREKEVYKTYTKLADRLASTTKAVPASTDAIPPSPSTSTKSLRPGTPKGKPSPAPADTASPSSLAQIRSELAATQKLRSSLESQISALTAEVASLTSTTSTQTTRITHLERVKQQLERRGKDQAEELKAKGRLVEEVQDEQVALTLELSQCEKEITRLTGENEELTRRWVEKMEGEARRMNERSGWEDQPAGAGAKGERRK</sequence>
<evidence type="ECO:0000313" key="4">
    <source>
        <dbReference type="EMBL" id="KAF2000934.1"/>
    </source>
</evidence>
<feature type="compositionally biased region" description="Low complexity" evidence="2">
    <location>
        <begin position="74"/>
        <end position="84"/>
    </location>
</feature>
<dbReference type="AlphaFoldDB" id="A0A6A5WJ22"/>
<feature type="region of interest" description="Disordered" evidence="2">
    <location>
        <begin position="1"/>
        <end position="23"/>
    </location>
</feature>
<comment type="similarity">
    <text evidence="1">Belongs to the ATG16 family.</text>
</comment>
<accession>A0A6A5WJ22</accession>
<evidence type="ECO:0000256" key="1">
    <source>
        <dbReference type="ARBA" id="ARBA00005331"/>
    </source>
</evidence>
<protein>
    <submittedName>
        <fullName evidence="4">Autophagy protein 16</fullName>
    </submittedName>
</protein>
<gene>
    <name evidence="4" type="ORF">P154DRAFT_491191</name>
</gene>
<dbReference type="OrthoDB" id="8949486at2759"/>
<reference evidence="4" key="1">
    <citation type="journal article" date="2020" name="Stud. Mycol.">
        <title>101 Dothideomycetes genomes: a test case for predicting lifestyles and emergence of pathogens.</title>
        <authorList>
            <person name="Haridas S."/>
            <person name="Albert R."/>
            <person name="Binder M."/>
            <person name="Bloem J."/>
            <person name="Labutti K."/>
            <person name="Salamov A."/>
            <person name="Andreopoulos B."/>
            <person name="Baker S."/>
            <person name="Barry K."/>
            <person name="Bills G."/>
            <person name="Bluhm B."/>
            <person name="Cannon C."/>
            <person name="Castanera R."/>
            <person name="Culley D."/>
            <person name="Daum C."/>
            <person name="Ezra D."/>
            <person name="Gonzalez J."/>
            <person name="Henrissat B."/>
            <person name="Kuo A."/>
            <person name="Liang C."/>
            <person name="Lipzen A."/>
            <person name="Lutzoni F."/>
            <person name="Magnuson J."/>
            <person name="Mondo S."/>
            <person name="Nolan M."/>
            <person name="Ohm R."/>
            <person name="Pangilinan J."/>
            <person name="Park H.-J."/>
            <person name="Ramirez L."/>
            <person name="Alfaro M."/>
            <person name="Sun H."/>
            <person name="Tritt A."/>
            <person name="Yoshinaga Y."/>
            <person name="Zwiers L.-H."/>
            <person name="Turgeon B."/>
            <person name="Goodwin S."/>
            <person name="Spatafora J."/>
            <person name="Crous P."/>
            <person name="Grigoriev I."/>
        </authorList>
    </citation>
    <scope>NUCLEOTIDE SEQUENCE</scope>
    <source>
        <strain evidence="4">CBS 123094</strain>
    </source>
</reference>
<organism evidence="4 5">
    <name type="scientific">Amniculicola lignicola CBS 123094</name>
    <dbReference type="NCBI Taxonomy" id="1392246"/>
    <lineage>
        <taxon>Eukaryota</taxon>
        <taxon>Fungi</taxon>
        <taxon>Dikarya</taxon>
        <taxon>Ascomycota</taxon>
        <taxon>Pezizomycotina</taxon>
        <taxon>Dothideomycetes</taxon>
        <taxon>Pleosporomycetidae</taxon>
        <taxon>Pleosporales</taxon>
        <taxon>Amniculicolaceae</taxon>
        <taxon>Amniculicola</taxon>
    </lineage>
</organism>
<dbReference type="CDD" id="cd22887">
    <property type="entry name" value="Atg16_CCD"/>
    <property type="match status" value="1"/>
</dbReference>
<dbReference type="EMBL" id="ML977586">
    <property type="protein sequence ID" value="KAF2000934.1"/>
    <property type="molecule type" value="Genomic_DNA"/>
</dbReference>
<feature type="compositionally biased region" description="Basic and acidic residues" evidence="2">
    <location>
        <begin position="195"/>
        <end position="205"/>
    </location>
</feature>
<evidence type="ECO:0000259" key="3">
    <source>
        <dbReference type="Pfam" id="PF08614"/>
    </source>
</evidence>
<feature type="domain" description="Autophagy-related protein 16" evidence="3">
    <location>
        <begin position="7"/>
        <end position="200"/>
    </location>
</feature>
<feature type="region of interest" description="Disordered" evidence="2">
    <location>
        <begin position="37"/>
        <end position="84"/>
    </location>
</feature>
<feature type="region of interest" description="Disordered" evidence="2">
    <location>
        <begin position="195"/>
        <end position="220"/>
    </location>
</feature>
<keyword evidence="5" id="KW-1185">Reference proteome</keyword>
<evidence type="ECO:0000256" key="2">
    <source>
        <dbReference type="SAM" id="MobiDB-lite"/>
    </source>
</evidence>
<dbReference type="Gene3D" id="1.20.5.170">
    <property type="match status" value="1"/>
</dbReference>
<dbReference type="Proteomes" id="UP000799779">
    <property type="component" value="Unassembled WGS sequence"/>
</dbReference>
<evidence type="ECO:0000313" key="5">
    <source>
        <dbReference type="Proteomes" id="UP000799779"/>
    </source>
</evidence>
<dbReference type="InterPro" id="IPR013923">
    <property type="entry name" value="Autophagy-rel_prot_16_dom"/>
</dbReference>
<dbReference type="Pfam" id="PF08614">
    <property type="entry name" value="ATG16"/>
    <property type="match status" value="1"/>
</dbReference>